<name>A0ACD2ZXC5_9AGAR</name>
<dbReference type="Proteomes" id="UP000308600">
    <property type="component" value="Unassembled WGS sequence"/>
</dbReference>
<feature type="non-terminal residue" evidence="1">
    <location>
        <position position="1"/>
    </location>
</feature>
<accession>A0ACD2ZXC5</accession>
<evidence type="ECO:0000313" key="1">
    <source>
        <dbReference type="EMBL" id="TFK58080.1"/>
    </source>
</evidence>
<dbReference type="EMBL" id="ML209666">
    <property type="protein sequence ID" value="TFK58080.1"/>
    <property type="molecule type" value="Genomic_DNA"/>
</dbReference>
<gene>
    <name evidence="1" type="ORF">BDN72DRAFT_866236</name>
</gene>
<proteinExistence type="predicted"/>
<protein>
    <submittedName>
        <fullName evidence="1">Uncharacterized protein</fullName>
    </submittedName>
</protein>
<keyword evidence="2" id="KW-1185">Reference proteome</keyword>
<reference evidence="1 2" key="1">
    <citation type="journal article" date="2019" name="Nat. Ecol. Evol.">
        <title>Megaphylogeny resolves global patterns of mushroom evolution.</title>
        <authorList>
            <person name="Varga T."/>
            <person name="Krizsan K."/>
            <person name="Foldi C."/>
            <person name="Dima B."/>
            <person name="Sanchez-Garcia M."/>
            <person name="Sanchez-Ramirez S."/>
            <person name="Szollosi G.J."/>
            <person name="Szarkandi J.G."/>
            <person name="Papp V."/>
            <person name="Albert L."/>
            <person name="Andreopoulos W."/>
            <person name="Angelini C."/>
            <person name="Antonin V."/>
            <person name="Barry K.W."/>
            <person name="Bougher N.L."/>
            <person name="Buchanan P."/>
            <person name="Buyck B."/>
            <person name="Bense V."/>
            <person name="Catcheside P."/>
            <person name="Chovatia M."/>
            <person name="Cooper J."/>
            <person name="Damon W."/>
            <person name="Desjardin D."/>
            <person name="Finy P."/>
            <person name="Geml J."/>
            <person name="Haridas S."/>
            <person name="Hughes K."/>
            <person name="Justo A."/>
            <person name="Karasinski D."/>
            <person name="Kautmanova I."/>
            <person name="Kiss B."/>
            <person name="Kocsube S."/>
            <person name="Kotiranta H."/>
            <person name="LaButti K.M."/>
            <person name="Lechner B.E."/>
            <person name="Liimatainen K."/>
            <person name="Lipzen A."/>
            <person name="Lukacs Z."/>
            <person name="Mihaltcheva S."/>
            <person name="Morgado L.N."/>
            <person name="Niskanen T."/>
            <person name="Noordeloos M.E."/>
            <person name="Ohm R.A."/>
            <person name="Ortiz-Santana B."/>
            <person name="Ovrebo C."/>
            <person name="Racz N."/>
            <person name="Riley R."/>
            <person name="Savchenko A."/>
            <person name="Shiryaev A."/>
            <person name="Soop K."/>
            <person name="Spirin V."/>
            <person name="Szebenyi C."/>
            <person name="Tomsovsky M."/>
            <person name="Tulloss R.E."/>
            <person name="Uehling J."/>
            <person name="Grigoriev I.V."/>
            <person name="Vagvolgyi C."/>
            <person name="Papp T."/>
            <person name="Martin F.M."/>
            <person name="Miettinen O."/>
            <person name="Hibbett D.S."/>
            <person name="Nagy L.G."/>
        </authorList>
    </citation>
    <scope>NUCLEOTIDE SEQUENCE [LARGE SCALE GENOMIC DNA]</scope>
    <source>
        <strain evidence="1 2">NL-1719</strain>
    </source>
</reference>
<evidence type="ECO:0000313" key="2">
    <source>
        <dbReference type="Proteomes" id="UP000308600"/>
    </source>
</evidence>
<sequence length="381" mass="43294">LTIGLVPNFKIADEDRGQTTPAPQITGRHAQEIDIENLHLTHDDIQTPISAGTITISRQRQKRNREQEATTPEEATGTTVKRKKLELVAGANLRPGQRAKMANYTGTGSRIIDKAVQRYEALIISRHAFPDAATKAEWVRECWELTCKKEDDWYELEPEVVSLIEQRGSRVRGALLNDPDGVRAQVKPHFRFRTGGTKGDKAFNVNRSKELMEKNTFVYKDMKTRDRYVENKIFILELEWLFHGRKSSMAVTFFAYFDPIPLPTLALLMTMTRACIKEYETGARIKQDFTEDENKKRYAKYLSDLNEKWEKKSPETVKNIRRRMYRRASKNAGIEQADIEEEGLSESAEAGIEAGLEGRTGNTDSEGDGDKSGDSEEEAGQ</sequence>
<organism evidence="1 2">
    <name type="scientific">Pluteus cervinus</name>
    <dbReference type="NCBI Taxonomy" id="181527"/>
    <lineage>
        <taxon>Eukaryota</taxon>
        <taxon>Fungi</taxon>
        <taxon>Dikarya</taxon>
        <taxon>Basidiomycota</taxon>
        <taxon>Agaricomycotina</taxon>
        <taxon>Agaricomycetes</taxon>
        <taxon>Agaricomycetidae</taxon>
        <taxon>Agaricales</taxon>
        <taxon>Pluteineae</taxon>
        <taxon>Pluteaceae</taxon>
        <taxon>Pluteus</taxon>
    </lineage>
</organism>